<dbReference type="RefSeq" id="WP_244713422.1">
    <property type="nucleotide sequence ID" value="NZ_CP095049.1"/>
</dbReference>
<dbReference type="SUPFAM" id="SSF52540">
    <property type="entry name" value="P-loop containing nucleoside triphosphate hydrolases"/>
    <property type="match status" value="1"/>
</dbReference>
<dbReference type="InterPro" id="IPR047679">
    <property type="entry name" value="BREX_BrxC"/>
</dbReference>
<dbReference type="InterPro" id="IPR027417">
    <property type="entry name" value="P-loop_NTPase"/>
</dbReference>
<gene>
    <name evidence="1" type="primary">brxC</name>
    <name evidence="1" type="ORF">MUN80_13030</name>
</gene>
<sequence length="1145" mass="129007">MLNRDLFTLTPQSSNLLNDGVVNINAQEQKIVRYELETFVCEGEYERGLQRILDTYLKHLEKPQQPAVWVSGFFGSGKSHLVKMLGYLWEDFEFLSGDTARTIKQLPTPVNDLFVELGRKQKVQGKLAVIGTLKDFPSPDIRYSFLSLLLKALDLPAQLHLFKFVHWCIKQGIHDDLVARMVAEGTTLEEEAQNLSVSPILARAVLELLPSFADSEAQVLDRFESNFRPQSPNEMLSREQLIYTIKKEILPLKFGDKIPCTIIVLDEVQQFIGQDSSRTIEIQNLAQDLCAEFEGKFLLVATGQNALTDTPQLLPLTHRFSVSVLLSDTDVETVTRKTVLHKKASAVVPLNKLLEERLGEISRNLSGSDFSYSTAERELLSADYPMLPSTRKFWKRILQIIDTAGMDGQLRSQLRIVNDGVNDVAHKPLGHIVPADFVFWQKKAQMSQSPVLLNETLNLIELQKTKGLHGELESRILAVVFLLDLLPDNVPGNKIQADDNTIADLLLDNLNQASDDFREQVKAAIQRLVQQQHLMQIAQEYRLQTKVGAEWQQEYKKHEAKLTNTGGDQIQRELRERIVNFFKERSKAINIVHGTSRVKRDFEIWDQLTTRPTTENRLLYVWIRDGWNDGESLLLNEIRSEGAAVPLSYVYVAKYRDADIRREIVRYLAADHTLKAKANNLSPESEQARRSMTTQRGLAHQALQDLIEAACKEASVYLAGGKKIDTGDVMADVRDALGSLADRQFPEFKAKGDFTGWGAALTKAIGNAPDALAKVGWKNDVKDHPVAVEILRFMGNGTHQGKAIRQHFMKSPYGFEQDAVDTMLLMLRLTDQISTTETTLNQSKISGAEFRKEVHSVEAKDRVKLRQLFASADVKCQSGEELAASGNYLRALLALAERAGGDAPMPTPPNTQALHDLEGREGNERLLGLLEQQAELRKHHTEWTQQAATAKQRLPQWQLLTDLLRLAPAASPVIEPIRQEADALRTSRLLLHEPDLIAPLLARLADELKTALTERKQRYIDDYDARMTTLQADPYFIKLAQPQKHDLLSQNQLLKKPELKPLDAAGLLNDLQKASLETWETKLAALPGQFQAVHAAAVKLTQPKAQMYKLPRTTIASRPELEEYLNDLRAELEEMLDNGESVILN</sequence>
<organism evidence="1 2">
    <name type="scientific">Hymenobacter cellulosivorans</name>
    <dbReference type="NCBI Taxonomy" id="2932249"/>
    <lineage>
        <taxon>Bacteria</taxon>
        <taxon>Pseudomonadati</taxon>
        <taxon>Bacteroidota</taxon>
        <taxon>Cytophagia</taxon>
        <taxon>Cytophagales</taxon>
        <taxon>Hymenobacteraceae</taxon>
        <taxon>Hymenobacter</taxon>
    </lineage>
</organism>
<reference evidence="1 2" key="1">
    <citation type="submission" date="2022-04" db="EMBL/GenBank/DDBJ databases">
        <title>Hymenobacter sp. isolated from the air.</title>
        <authorList>
            <person name="Won M."/>
            <person name="Lee C.-M."/>
            <person name="Woen H.-Y."/>
            <person name="Kwon S.-W."/>
        </authorList>
    </citation>
    <scope>NUCLEOTIDE SEQUENCE [LARGE SCALE GENOMIC DNA]</scope>
    <source>
        <strain evidence="2">5116 S-27</strain>
    </source>
</reference>
<dbReference type="NCBIfam" id="NF033441">
    <property type="entry name" value="BREX_BrxC"/>
    <property type="match status" value="1"/>
</dbReference>
<keyword evidence="2" id="KW-1185">Reference proteome</keyword>
<evidence type="ECO:0000313" key="2">
    <source>
        <dbReference type="Proteomes" id="UP000831785"/>
    </source>
</evidence>
<dbReference type="Proteomes" id="UP000831785">
    <property type="component" value="Chromosome"/>
</dbReference>
<proteinExistence type="predicted"/>
<name>A0ABY4F446_9BACT</name>
<protein>
    <submittedName>
        <fullName evidence="1">BREX system P-loop protein BrxC</fullName>
    </submittedName>
</protein>
<dbReference type="EMBL" id="CP095049">
    <property type="protein sequence ID" value="UOQ50684.1"/>
    <property type="molecule type" value="Genomic_DNA"/>
</dbReference>
<evidence type="ECO:0000313" key="1">
    <source>
        <dbReference type="EMBL" id="UOQ50684.1"/>
    </source>
</evidence>
<accession>A0ABY4F446</accession>